<reference evidence="2" key="3">
    <citation type="submission" date="2023-05" db="EMBL/GenBank/DDBJ databases">
        <authorList>
            <person name="Smith C.H."/>
        </authorList>
    </citation>
    <scope>NUCLEOTIDE SEQUENCE</scope>
    <source>
        <strain evidence="2">CHS0354</strain>
        <tissue evidence="2">Mantle</tissue>
    </source>
</reference>
<gene>
    <name evidence="2" type="ORF">CHS0354_006082</name>
</gene>
<feature type="region of interest" description="Disordered" evidence="1">
    <location>
        <begin position="108"/>
        <end position="134"/>
    </location>
</feature>
<keyword evidence="3" id="KW-1185">Reference proteome</keyword>
<comment type="caution">
    <text evidence="2">The sequence shown here is derived from an EMBL/GenBank/DDBJ whole genome shotgun (WGS) entry which is preliminary data.</text>
</comment>
<evidence type="ECO:0000313" key="3">
    <source>
        <dbReference type="Proteomes" id="UP001195483"/>
    </source>
</evidence>
<feature type="region of interest" description="Disordered" evidence="1">
    <location>
        <begin position="151"/>
        <end position="227"/>
    </location>
</feature>
<feature type="compositionally biased region" description="Polar residues" evidence="1">
    <location>
        <begin position="155"/>
        <end position="180"/>
    </location>
</feature>
<accession>A0AAE0STN6</accession>
<proteinExistence type="predicted"/>
<sequence length="292" mass="33818">MTASTDTPITDREVYKILRPTDCSPVYYEARLKKHPNKEAISEYQASNVQKRIPSGFHVSFLLQVYKKWPWQPPRESLAPYVSRHQDDAKTKFSDVTTYRNDFLGLKFKKPKKSGKNHKLEDKQTQTEMGSDFNSTYNLEYYPKKCAERSRPYTPCQSRINSITSGPDQSRPMSSYQSAYKQRDKLQTAEESDKEKENEKKEDKNDIKKKPEEKHINRSKSSDSISQGASASNSALLISFKFYYIALIQSPYPFHFNPLQLTARNTPIAESRWTLTFQEKVSSPNRVLSLLT</sequence>
<reference evidence="2" key="1">
    <citation type="journal article" date="2021" name="Genome Biol. Evol.">
        <title>A High-Quality Reference Genome for a Parasitic Bivalve with Doubly Uniparental Inheritance (Bivalvia: Unionida).</title>
        <authorList>
            <person name="Smith C.H."/>
        </authorList>
    </citation>
    <scope>NUCLEOTIDE SEQUENCE</scope>
    <source>
        <strain evidence="2">CHS0354</strain>
    </source>
</reference>
<organism evidence="2 3">
    <name type="scientific">Potamilus streckersoni</name>
    <dbReference type="NCBI Taxonomy" id="2493646"/>
    <lineage>
        <taxon>Eukaryota</taxon>
        <taxon>Metazoa</taxon>
        <taxon>Spiralia</taxon>
        <taxon>Lophotrochozoa</taxon>
        <taxon>Mollusca</taxon>
        <taxon>Bivalvia</taxon>
        <taxon>Autobranchia</taxon>
        <taxon>Heteroconchia</taxon>
        <taxon>Palaeoheterodonta</taxon>
        <taxon>Unionida</taxon>
        <taxon>Unionoidea</taxon>
        <taxon>Unionidae</taxon>
        <taxon>Ambleminae</taxon>
        <taxon>Lampsilini</taxon>
        <taxon>Potamilus</taxon>
    </lineage>
</organism>
<reference evidence="2" key="2">
    <citation type="journal article" date="2021" name="Genome Biol. Evol.">
        <title>Developing a high-quality reference genome for a parasitic bivalve with doubly uniparental inheritance (Bivalvia: Unionida).</title>
        <authorList>
            <person name="Smith C.H."/>
        </authorList>
    </citation>
    <scope>NUCLEOTIDE SEQUENCE</scope>
    <source>
        <strain evidence="2">CHS0354</strain>
        <tissue evidence="2">Mantle</tissue>
    </source>
</reference>
<feature type="compositionally biased region" description="Basic residues" evidence="1">
    <location>
        <begin position="108"/>
        <end position="117"/>
    </location>
</feature>
<dbReference type="Proteomes" id="UP001195483">
    <property type="component" value="Unassembled WGS sequence"/>
</dbReference>
<protein>
    <submittedName>
        <fullName evidence="2">Uncharacterized protein</fullName>
    </submittedName>
</protein>
<name>A0AAE0STN6_9BIVA</name>
<evidence type="ECO:0000256" key="1">
    <source>
        <dbReference type="SAM" id="MobiDB-lite"/>
    </source>
</evidence>
<dbReference type="EMBL" id="JAEAOA010000432">
    <property type="protein sequence ID" value="KAK3597731.1"/>
    <property type="molecule type" value="Genomic_DNA"/>
</dbReference>
<feature type="compositionally biased region" description="Basic and acidic residues" evidence="1">
    <location>
        <begin position="181"/>
        <end position="216"/>
    </location>
</feature>
<evidence type="ECO:0000313" key="2">
    <source>
        <dbReference type="EMBL" id="KAK3597731.1"/>
    </source>
</evidence>
<dbReference type="AlphaFoldDB" id="A0AAE0STN6"/>